<dbReference type="SUPFAM" id="SSF51430">
    <property type="entry name" value="NAD(P)-linked oxidoreductase"/>
    <property type="match status" value="1"/>
</dbReference>
<dbReference type="GO" id="GO:0005829">
    <property type="term" value="C:cytosol"/>
    <property type="evidence" value="ECO:0007669"/>
    <property type="project" value="TreeGrafter"/>
</dbReference>
<dbReference type="RefSeq" id="WP_202981906.1">
    <property type="nucleotide sequence ID" value="NZ_BLIV01000003.1"/>
</dbReference>
<proteinExistence type="predicted"/>
<dbReference type="GO" id="GO:0016491">
    <property type="term" value="F:oxidoreductase activity"/>
    <property type="evidence" value="ECO:0007669"/>
    <property type="project" value="InterPro"/>
</dbReference>
<dbReference type="PANTHER" id="PTHR42686">
    <property type="entry name" value="GH17980P-RELATED"/>
    <property type="match status" value="1"/>
</dbReference>
<dbReference type="PANTHER" id="PTHR42686:SF1">
    <property type="entry name" value="GH17980P-RELATED"/>
    <property type="match status" value="1"/>
</dbReference>
<protein>
    <submittedName>
        <fullName evidence="2">Pyridoxal 4-dehydrogenase</fullName>
    </submittedName>
</protein>
<dbReference type="Gene3D" id="3.20.20.100">
    <property type="entry name" value="NADP-dependent oxidoreductase domain"/>
    <property type="match status" value="1"/>
</dbReference>
<dbReference type="InterPro" id="IPR023210">
    <property type="entry name" value="NADP_OxRdtase_dom"/>
</dbReference>
<comment type="caution">
    <text evidence="2">The sequence shown here is derived from an EMBL/GenBank/DDBJ whole genome shotgun (WGS) entry which is preliminary data.</text>
</comment>
<dbReference type="Proteomes" id="UP000436522">
    <property type="component" value="Unassembled WGS sequence"/>
</dbReference>
<evidence type="ECO:0000259" key="1">
    <source>
        <dbReference type="Pfam" id="PF00248"/>
    </source>
</evidence>
<evidence type="ECO:0000313" key="2">
    <source>
        <dbReference type="EMBL" id="GFE50392.1"/>
    </source>
</evidence>
<sequence length="343" mass="37613">MALKTRHWDRIGNGGVTFTELGFGTAPLGNLYKAISDEDARATLDAAWEGGVRYYDTAPLYGMGLSETRLNPFLRGKPREDYVLSSKVGRLMQHCAPEHRSGVGKWFEVPCRREQYDYTYDGVMRSVEHSFSRLGVDRIDILYVHDLCIFSHGSKEVSDMRIEEFFGGRGYDAMVSLRDQGLVQAIGGGINEWEVCQTLAERGDFDLFLLAGRYTLLEQEALNGFLPLCEARGIGIVTGGPYNSGILATGAKPGAYYNYDVAPQDVLDRVSAIEAVCRDHGVRLVDAAFQFPLLHPAHVAVIPGGQGVSEMQGNLAAAQAEIPAALWDDLKAKGLMREDAPTG</sequence>
<dbReference type="EMBL" id="BLIV01000003">
    <property type="protein sequence ID" value="GFE50392.1"/>
    <property type="molecule type" value="Genomic_DNA"/>
</dbReference>
<keyword evidence="3" id="KW-1185">Reference proteome</keyword>
<dbReference type="InterPro" id="IPR020471">
    <property type="entry name" value="AKR"/>
</dbReference>
<organism evidence="2 3">
    <name type="scientific">Roseobacter cerasinus</name>
    <dbReference type="NCBI Taxonomy" id="2602289"/>
    <lineage>
        <taxon>Bacteria</taxon>
        <taxon>Pseudomonadati</taxon>
        <taxon>Pseudomonadota</taxon>
        <taxon>Alphaproteobacteria</taxon>
        <taxon>Rhodobacterales</taxon>
        <taxon>Roseobacteraceae</taxon>
        <taxon>Roseobacter</taxon>
    </lineage>
</organism>
<dbReference type="AlphaFoldDB" id="A0A640VRT7"/>
<name>A0A640VRT7_9RHOB</name>
<evidence type="ECO:0000313" key="3">
    <source>
        <dbReference type="Proteomes" id="UP000436522"/>
    </source>
</evidence>
<dbReference type="InterPro" id="IPR036812">
    <property type="entry name" value="NAD(P)_OxRdtase_dom_sf"/>
</dbReference>
<dbReference type="Pfam" id="PF00248">
    <property type="entry name" value="Aldo_ket_red"/>
    <property type="match status" value="1"/>
</dbReference>
<reference evidence="2 3" key="1">
    <citation type="submission" date="2019-12" db="EMBL/GenBank/DDBJ databases">
        <title>Roseobacter cerasinus sp. nov., isolated from seawater around aquaculture.</title>
        <authorList>
            <person name="Muramatsu S."/>
            <person name="Takabe Y."/>
            <person name="Mori K."/>
            <person name="Takaichi S."/>
            <person name="Hanada S."/>
        </authorList>
    </citation>
    <scope>NUCLEOTIDE SEQUENCE [LARGE SCALE GENOMIC DNA]</scope>
    <source>
        <strain evidence="2 3">AI77</strain>
    </source>
</reference>
<gene>
    <name evidence="2" type="ORF">So717_21450</name>
</gene>
<feature type="domain" description="NADP-dependent oxidoreductase" evidence="1">
    <location>
        <begin position="20"/>
        <end position="332"/>
    </location>
</feature>
<accession>A0A640VRT7</accession>